<gene>
    <name evidence="1" type="ORF">AALO_G00188480</name>
</gene>
<proteinExistence type="predicted"/>
<dbReference type="EMBL" id="JADWDJ010000014">
    <property type="protein sequence ID" value="KAG5270081.1"/>
    <property type="molecule type" value="Genomic_DNA"/>
</dbReference>
<evidence type="ECO:0000313" key="1">
    <source>
        <dbReference type="EMBL" id="KAG5270081.1"/>
    </source>
</evidence>
<accession>A0AAV6G976</accession>
<sequence>MRGSGAKKREKIFRQTLREFKYNTAQWQRENSKQRNIYLTKQLAPHRTLYRTPQKSLRLQALQKNTNHFPEPHTCRHCSRLFLPSARKKNGG</sequence>
<comment type="caution">
    <text evidence="1">The sequence shown here is derived from an EMBL/GenBank/DDBJ whole genome shotgun (WGS) entry which is preliminary data.</text>
</comment>
<protein>
    <recommendedName>
        <fullName evidence="3">Ribosomal protein S14</fullName>
    </recommendedName>
</protein>
<evidence type="ECO:0008006" key="3">
    <source>
        <dbReference type="Google" id="ProtNLM"/>
    </source>
</evidence>
<dbReference type="Proteomes" id="UP000823561">
    <property type="component" value="Chromosome 14"/>
</dbReference>
<dbReference type="AlphaFoldDB" id="A0AAV6G976"/>
<organism evidence="1 2">
    <name type="scientific">Alosa alosa</name>
    <name type="common">allis shad</name>
    <dbReference type="NCBI Taxonomy" id="278164"/>
    <lineage>
        <taxon>Eukaryota</taxon>
        <taxon>Metazoa</taxon>
        <taxon>Chordata</taxon>
        <taxon>Craniata</taxon>
        <taxon>Vertebrata</taxon>
        <taxon>Euteleostomi</taxon>
        <taxon>Actinopterygii</taxon>
        <taxon>Neopterygii</taxon>
        <taxon>Teleostei</taxon>
        <taxon>Clupei</taxon>
        <taxon>Clupeiformes</taxon>
        <taxon>Clupeoidei</taxon>
        <taxon>Clupeidae</taxon>
        <taxon>Alosa</taxon>
    </lineage>
</organism>
<evidence type="ECO:0000313" key="2">
    <source>
        <dbReference type="Proteomes" id="UP000823561"/>
    </source>
</evidence>
<keyword evidence="2" id="KW-1185">Reference proteome</keyword>
<name>A0AAV6G976_9TELE</name>
<reference evidence="1" key="1">
    <citation type="submission" date="2020-10" db="EMBL/GenBank/DDBJ databases">
        <title>Chromosome-scale genome assembly of the Allis shad, Alosa alosa.</title>
        <authorList>
            <person name="Margot Z."/>
            <person name="Christophe K."/>
            <person name="Cabau C."/>
            <person name="Louis A."/>
            <person name="Berthelot C."/>
            <person name="Parey E."/>
            <person name="Roest Crollius H."/>
            <person name="Montfort J."/>
            <person name="Robinson-Rechavi M."/>
            <person name="Bucao C."/>
            <person name="Bouchez O."/>
            <person name="Gislard M."/>
            <person name="Lluch J."/>
            <person name="Milhes M."/>
            <person name="Lampietro C."/>
            <person name="Lopez Roques C."/>
            <person name="Donnadieu C."/>
            <person name="Braasch I."/>
            <person name="Desvignes T."/>
            <person name="Postlethwait J."/>
            <person name="Bobe J."/>
            <person name="Guiguen Y."/>
        </authorList>
    </citation>
    <scope>NUCLEOTIDE SEQUENCE</scope>
    <source>
        <strain evidence="1">M-15738</strain>
        <tissue evidence="1">Blood</tissue>
    </source>
</reference>